<dbReference type="Proteomes" id="UP001295423">
    <property type="component" value="Unassembled WGS sequence"/>
</dbReference>
<feature type="region of interest" description="Disordered" evidence="1">
    <location>
        <begin position="130"/>
        <end position="164"/>
    </location>
</feature>
<comment type="caution">
    <text evidence="2">The sequence shown here is derived from an EMBL/GenBank/DDBJ whole genome shotgun (WGS) entry which is preliminary data.</text>
</comment>
<evidence type="ECO:0000313" key="2">
    <source>
        <dbReference type="EMBL" id="CAJ1966522.1"/>
    </source>
</evidence>
<protein>
    <submittedName>
        <fullName evidence="2">Uncharacterized protein</fullName>
    </submittedName>
</protein>
<evidence type="ECO:0000256" key="1">
    <source>
        <dbReference type="SAM" id="MobiDB-lite"/>
    </source>
</evidence>
<sequence length="333" mass="38833">MYTVRRQAEEKCRALAPGKVPWSPKMQGFWDRMSLWKLLLKGKKGCRVSSRKARRLMKKTELPQAWRKSEVDLEDCLKQERSLYKQAKHTYAARWRKDFLTVQTKDAKKQQWKSRKARDRFFWLRQMKQREEARHPRRAQSKGSSGGLQAIQIEEHLPDGTTSLRTITDRRLVEDGCMQENTARYDQTRAPYTTPPMAEPLYSEYTGDNAEVNSLALLEGHYTLPDLLDPATASFLSHCRFHKGHSPVHLQVSKDDHVYFWSRNPENKGSEPHGLHNEHFKAAIQSPSIAHCDALFWNIPLTTGFVPLQWQKLMNFAIEKKPGDFRLSKMRTI</sequence>
<gene>
    <name evidence="2" type="ORF">CYCCA115_LOCUS22107</name>
</gene>
<reference evidence="2" key="1">
    <citation type="submission" date="2023-08" db="EMBL/GenBank/DDBJ databases">
        <authorList>
            <person name="Audoor S."/>
            <person name="Bilcke G."/>
        </authorList>
    </citation>
    <scope>NUCLEOTIDE SEQUENCE</scope>
</reference>
<keyword evidence="3" id="KW-1185">Reference proteome</keyword>
<dbReference type="AlphaFoldDB" id="A0AAD2PXI8"/>
<proteinExistence type="predicted"/>
<name>A0AAD2PXI8_9STRA</name>
<accession>A0AAD2PXI8</accession>
<organism evidence="2 3">
    <name type="scientific">Cylindrotheca closterium</name>
    <dbReference type="NCBI Taxonomy" id="2856"/>
    <lineage>
        <taxon>Eukaryota</taxon>
        <taxon>Sar</taxon>
        <taxon>Stramenopiles</taxon>
        <taxon>Ochrophyta</taxon>
        <taxon>Bacillariophyta</taxon>
        <taxon>Bacillariophyceae</taxon>
        <taxon>Bacillariophycidae</taxon>
        <taxon>Bacillariales</taxon>
        <taxon>Bacillariaceae</taxon>
        <taxon>Cylindrotheca</taxon>
    </lineage>
</organism>
<dbReference type="EMBL" id="CAKOGP040002292">
    <property type="protein sequence ID" value="CAJ1966522.1"/>
    <property type="molecule type" value="Genomic_DNA"/>
</dbReference>
<evidence type="ECO:0000313" key="3">
    <source>
        <dbReference type="Proteomes" id="UP001295423"/>
    </source>
</evidence>